<dbReference type="EMBL" id="DP000011">
    <property type="protein sequence ID" value="ABA98125.1"/>
    <property type="molecule type" value="Genomic_DNA"/>
</dbReference>
<sequence length="45" mass="5004">MEGTGTHSHSLIRKGCGSSLAISSEWLCDLQSAFRQHEEHFFPAN</sequence>
<reference evidence="1" key="3">
    <citation type="submission" date="2006-01" db="EMBL/GenBank/DDBJ databases">
        <authorList>
            <person name="Buell R."/>
        </authorList>
    </citation>
    <scope>NUCLEOTIDE SEQUENCE</scope>
</reference>
<proteinExistence type="predicted"/>
<gene>
    <name evidence="1" type="ordered locus">LOC_Os12g27619</name>
</gene>
<reference evidence="1" key="1">
    <citation type="journal article" date="2005" name="BMC Biol.">
        <title>The sequence of rice chromosomes 11 and 12, rich in disease resistance genes and recent gene duplications.</title>
        <authorList>
            <consortium name="The rice chromosomes 11 and 12 sequencing consortia"/>
        </authorList>
    </citation>
    <scope>NUCLEOTIDE SEQUENCE [LARGE SCALE GENOMIC DNA]</scope>
</reference>
<organism evidence="1">
    <name type="scientific">Oryza sativa subsp. japonica</name>
    <name type="common">Rice</name>
    <dbReference type="NCBI Taxonomy" id="39947"/>
    <lineage>
        <taxon>Eukaryota</taxon>
        <taxon>Viridiplantae</taxon>
        <taxon>Streptophyta</taxon>
        <taxon>Embryophyta</taxon>
        <taxon>Tracheophyta</taxon>
        <taxon>Spermatophyta</taxon>
        <taxon>Magnoliopsida</taxon>
        <taxon>Liliopsida</taxon>
        <taxon>Poales</taxon>
        <taxon>Poaceae</taxon>
        <taxon>BOP clade</taxon>
        <taxon>Oryzoideae</taxon>
        <taxon>Oryzeae</taxon>
        <taxon>Oryzinae</taxon>
        <taxon>Oryza</taxon>
        <taxon>Oryza sativa</taxon>
    </lineage>
</organism>
<evidence type="ECO:0000313" key="1">
    <source>
        <dbReference type="EMBL" id="ABA98125.1"/>
    </source>
</evidence>
<accession>Q2QRG7</accession>
<name>Q2QRG7_ORYSJ</name>
<dbReference type="AlphaFoldDB" id="Q2QRG7"/>
<protein>
    <submittedName>
        <fullName evidence="1">Uncharacterized protein</fullName>
    </submittedName>
</protein>
<reference evidence="1" key="2">
    <citation type="submission" date="2005-04" db="EMBL/GenBank/DDBJ databases">
        <authorList>
            <person name="Buell C.R."/>
            <person name="Wing R.A."/>
            <person name="McCombie W.A."/>
            <person name="Ouyang S."/>
        </authorList>
    </citation>
    <scope>NUCLEOTIDE SEQUENCE</scope>
</reference>